<name>A0ABQ6N157_9STRA</name>
<feature type="transmembrane region" description="Helical" evidence="2">
    <location>
        <begin position="93"/>
        <end position="113"/>
    </location>
</feature>
<feature type="transmembrane region" description="Helical" evidence="2">
    <location>
        <begin position="38"/>
        <end position="56"/>
    </location>
</feature>
<gene>
    <name evidence="3" type="ORF">TeGR_g3349</name>
</gene>
<evidence type="ECO:0000256" key="1">
    <source>
        <dbReference type="SAM" id="MobiDB-lite"/>
    </source>
</evidence>
<feature type="non-terminal residue" evidence="3">
    <location>
        <position position="291"/>
    </location>
</feature>
<keyword evidence="2" id="KW-0812">Transmembrane</keyword>
<feature type="compositionally biased region" description="Basic and acidic residues" evidence="1">
    <location>
        <begin position="228"/>
        <end position="244"/>
    </location>
</feature>
<evidence type="ECO:0000313" key="4">
    <source>
        <dbReference type="Proteomes" id="UP001165060"/>
    </source>
</evidence>
<protein>
    <submittedName>
        <fullName evidence="3">Uncharacterized protein</fullName>
    </submittedName>
</protein>
<organism evidence="3 4">
    <name type="scientific">Tetraparma gracilis</name>
    <dbReference type="NCBI Taxonomy" id="2962635"/>
    <lineage>
        <taxon>Eukaryota</taxon>
        <taxon>Sar</taxon>
        <taxon>Stramenopiles</taxon>
        <taxon>Ochrophyta</taxon>
        <taxon>Bolidophyceae</taxon>
        <taxon>Parmales</taxon>
        <taxon>Triparmaceae</taxon>
        <taxon>Tetraparma</taxon>
    </lineage>
</organism>
<proteinExistence type="predicted"/>
<feature type="transmembrane region" description="Helical" evidence="2">
    <location>
        <begin position="119"/>
        <end position="138"/>
    </location>
</feature>
<reference evidence="3 4" key="1">
    <citation type="journal article" date="2023" name="Commun. Biol.">
        <title>Genome analysis of Parmales, the sister group of diatoms, reveals the evolutionary specialization of diatoms from phago-mixotrophs to photoautotrophs.</title>
        <authorList>
            <person name="Ban H."/>
            <person name="Sato S."/>
            <person name="Yoshikawa S."/>
            <person name="Yamada K."/>
            <person name="Nakamura Y."/>
            <person name="Ichinomiya M."/>
            <person name="Sato N."/>
            <person name="Blanc-Mathieu R."/>
            <person name="Endo H."/>
            <person name="Kuwata A."/>
            <person name="Ogata H."/>
        </authorList>
    </citation>
    <scope>NUCLEOTIDE SEQUENCE [LARGE SCALE GENOMIC DNA]</scope>
</reference>
<keyword evidence="2" id="KW-1133">Transmembrane helix</keyword>
<feature type="region of interest" description="Disordered" evidence="1">
    <location>
        <begin position="221"/>
        <end position="246"/>
    </location>
</feature>
<evidence type="ECO:0000313" key="3">
    <source>
        <dbReference type="EMBL" id="GMI38192.1"/>
    </source>
</evidence>
<accession>A0ABQ6N157</accession>
<comment type="caution">
    <text evidence="3">The sequence shown here is derived from an EMBL/GenBank/DDBJ whole genome shotgun (WGS) entry which is preliminary data.</text>
</comment>
<dbReference type="Proteomes" id="UP001165060">
    <property type="component" value="Unassembled WGS sequence"/>
</dbReference>
<dbReference type="EMBL" id="BRYB01002016">
    <property type="protein sequence ID" value="GMI38192.1"/>
    <property type="molecule type" value="Genomic_DNA"/>
</dbReference>
<feature type="region of interest" description="Disordered" evidence="1">
    <location>
        <begin position="1"/>
        <end position="22"/>
    </location>
</feature>
<keyword evidence="2" id="KW-0472">Membrane</keyword>
<feature type="transmembrane region" description="Helical" evidence="2">
    <location>
        <begin position="150"/>
        <end position="167"/>
    </location>
</feature>
<keyword evidence="4" id="KW-1185">Reference proteome</keyword>
<sequence>MATPFAPPSVASSTAKPSPLPPPSHVPGLLSHSAPARLLLYSSTVLFSVAIWLYLVPPSAMSILSRALSATFPLDLGHVTIPNLSSGVSDAQLWLSFLTIYVPVTALLVAVSFTNVPLLSSILFSLLSLSFRSLSFLLSLPLKFLTLSKYALRVLVPVAVFLLRYPLLRIALSLSCCVSDPTPLSLEVHNFLRYLAGDAVGTSRGLVAHTAGDYHAKELPRNPGKVEGGVKKTEKKGKGGKGEGEGGGFGGIEGMFPFLKLFYLPSRITIMSQFPYVLTTVVGFSMVFYFC</sequence>
<evidence type="ECO:0000256" key="2">
    <source>
        <dbReference type="SAM" id="Phobius"/>
    </source>
</evidence>